<dbReference type="AlphaFoldDB" id="A0A4P9WHT8"/>
<reference evidence="3" key="1">
    <citation type="journal article" date="2018" name="Nat. Microbiol.">
        <title>Leveraging single-cell genomics to expand the fungal tree of life.</title>
        <authorList>
            <person name="Ahrendt S.R."/>
            <person name="Quandt C.A."/>
            <person name="Ciobanu D."/>
            <person name="Clum A."/>
            <person name="Salamov A."/>
            <person name="Andreopoulos B."/>
            <person name="Cheng J.F."/>
            <person name="Woyke T."/>
            <person name="Pelin A."/>
            <person name="Henrissat B."/>
            <person name="Reynolds N.K."/>
            <person name="Benny G.L."/>
            <person name="Smith M.E."/>
            <person name="James T.Y."/>
            <person name="Grigoriev I.V."/>
        </authorList>
    </citation>
    <scope>NUCLEOTIDE SEQUENCE [LARGE SCALE GENOMIC DNA]</scope>
</reference>
<evidence type="ECO:0000256" key="1">
    <source>
        <dbReference type="SAM" id="MobiDB-lite"/>
    </source>
</evidence>
<feature type="compositionally biased region" description="Basic and acidic residues" evidence="1">
    <location>
        <begin position="194"/>
        <end position="203"/>
    </location>
</feature>
<evidence type="ECO:0000313" key="3">
    <source>
        <dbReference type="Proteomes" id="UP000269721"/>
    </source>
</evidence>
<sequence>MEAQPIGRLAKDFIDPEKAAAWPDYMTIINITAELSNTRNKTSRPSAMEVMQGSIMKRNHDRIADSGHQGQTKTAKKMAHNRSFTWRYALGDIVNTVVARLDSLTFTAGNPTVRFEVKVGLNQTDSDGHLESLKPQSVCAAFDDDNKSSVGFVFDANLDDNKGADGLTSQPGGGLVRGPISEEPEGAEAAGVAEEVKDVEAKQSKSSSKALTDKLAKKSSAKPARTRKDMKSAAVVIYSNSNVDQRTSKDLGSICFKSEAKLSVDVQWNVMVDSSGIINANNSADAIAVQLRDTGADDGRDKTIFVLVRHFPMTCWGAIRDAPNSVRLGTLGIGAIYAP</sequence>
<protein>
    <submittedName>
        <fullName evidence="2">Uncharacterized protein</fullName>
    </submittedName>
</protein>
<organism evidence="2 3">
    <name type="scientific">Blyttiomyces helicus</name>
    <dbReference type="NCBI Taxonomy" id="388810"/>
    <lineage>
        <taxon>Eukaryota</taxon>
        <taxon>Fungi</taxon>
        <taxon>Fungi incertae sedis</taxon>
        <taxon>Chytridiomycota</taxon>
        <taxon>Chytridiomycota incertae sedis</taxon>
        <taxon>Chytridiomycetes</taxon>
        <taxon>Chytridiomycetes incertae sedis</taxon>
        <taxon>Blyttiomyces</taxon>
    </lineage>
</organism>
<gene>
    <name evidence="2" type="ORF">BDK51DRAFT_51142</name>
</gene>
<dbReference type="EMBL" id="KZ995278">
    <property type="protein sequence ID" value="RKO90998.1"/>
    <property type="molecule type" value="Genomic_DNA"/>
</dbReference>
<feature type="region of interest" description="Disordered" evidence="1">
    <location>
        <begin position="163"/>
        <end position="227"/>
    </location>
</feature>
<proteinExistence type="predicted"/>
<keyword evidence="3" id="KW-1185">Reference proteome</keyword>
<dbReference type="Proteomes" id="UP000269721">
    <property type="component" value="Unassembled WGS sequence"/>
</dbReference>
<name>A0A4P9WHT8_9FUNG</name>
<accession>A0A4P9WHT8</accession>
<evidence type="ECO:0000313" key="2">
    <source>
        <dbReference type="EMBL" id="RKO90998.1"/>
    </source>
</evidence>